<proteinExistence type="predicted"/>
<sequence length="192" mass="21534">MPMPPLVKVGVWERGKFIGCVLFARGASPHLGRPYGLTPFEVCELVRIALTKHETPVSRIVAIAIKFLRKNSPNLRLIVSFADTRQGHHGGIYQAGNWIYAGRSAVCREFYHEGRWKHNREVSGGAFGGSRRVADPSKLPQRKSEGKYRYLLPLDKDMRLRLEHLALPYPKRSEPITRDKQAMAGSTGTAEG</sequence>
<evidence type="ECO:0008006" key="4">
    <source>
        <dbReference type="Google" id="ProtNLM"/>
    </source>
</evidence>
<reference evidence="2 3" key="1">
    <citation type="submission" date="2018-01" db="EMBL/GenBank/DDBJ databases">
        <authorList>
            <person name="Gaut B.S."/>
            <person name="Morton B.R."/>
            <person name="Clegg M.T."/>
            <person name="Duvall M.R."/>
        </authorList>
    </citation>
    <scope>NUCLEOTIDE SEQUENCE [LARGE SCALE GENOMIC DNA]</scope>
    <source>
        <strain evidence="2">Cupriavidus taiwanensis LMG 19425</strain>
    </source>
</reference>
<dbReference type="EMBL" id="LT991976">
    <property type="protein sequence ID" value="SPK73706.1"/>
    <property type="molecule type" value="Genomic_DNA"/>
</dbReference>
<feature type="region of interest" description="Disordered" evidence="1">
    <location>
        <begin position="171"/>
        <end position="192"/>
    </location>
</feature>
<gene>
    <name evidence="2" type="ORF">CT19425_110243</name>
</gene>
<name>A0A375IFZ6_9BURK</name>
<evidence type="ECO:0000256" key="1">
    <source>
        <dbReference type="SAM" id="MobiDB-lite"/>
    </source>
</evidence>
<dbReference type="InterPro" id="IPR057895">
    <property type="entry name" value="Mom"/>
</dbReference>
<evidence type="ECO:0000313" key="2">
    <source>
        <dbReference type="EMBL" id="SPK73706.1"/>
    </source>
</evidence>
<dbReference type="Proteomes" id="UP000255505">
    <property type="component" value="Chromosome I"/>
</dbReference>
<dbReference type="AlphaFoldDB" id="A0A375IFZ6"/>
<feature type="compositionally biased region" description="Basic and acidic residues" evidence="1">
    <location>
        <begin position="171"/>
        <end position="181"/>
    </location>
</feature>
<evidence type="ECO:0000313" key="3">
    <source>
        <dbReference type="Proteomes" id="UP000255505"/>
    </source>
</evidence>
<protein>
    <recommendedName>
        <fullName evidence="4">Protein Mom</fullName>
    </recommendedName>
</protein>
<dbReference type="Pfam" id="PF25680">
    <property type="entry name" value="Mom"/>
    <property type="match status" value="1"/>
</dbReference>
<accession>A0A375IFZ6</accession>
<dbReference type="RefSeq" id="WP_197722956.1">
    <property type="nucleotide sequence ID" value="NZ_LT991976.1"/>
</dbReference>
<organism evidence="2 3">
    <name type="scientific">Cupriavidus taiwanensis</name>
    <dbReference type="NCBI Taxonomy" id="164546"/>
    <lineage>
        <taxon>Bacteria</taxon>
        <taxon>Pseudomonadati</taxon>
        <taxon>Pseudomonadota</taxon>
        <taxon>Betaproteobacteria</taxon>
        <taxon>Burkholderiales</taxon>
        <taxon>Burkholderiaceae</taxon>
        <taxon>Cupriavidus</taxon>
    </lineage>
</organism>